<dbReference type="Gene3D" id="1.20.1250.20">
    <property type="entry name" value="MFS general substrate transporter like domains"/>
    <property type="match status" value="2"/>
</dbReference>
<evidence type="ECO:0000313" key="10">
    <source>
        <dbReference type="EMBL" id="URN94223.1"/>
    </source>
</evidence>
<evidence type="ECO:0000256" key="1">
    <source>
        <dbReference type="ARBA" id="ARBA00004429"/>
    </source>
</evidence>
<dbReference type="PANTHER" id="PTHR23522">
    <property type="entry name" value="BLL5896 PROTEIN"/>
    <property type="match status" value="1"/>
</dbReference>
<reference evidence="10" key="1">
    <citation type="submission" date="2022-05" db="EMBL/GenBank/DDBJ databases">
        <title>Novel bacterial taxa in a minimal lignocellulolytic consortium and its capacity to transform plastics disclosed by genome-resolved metagenomics.</title>
        <authorList>
            <person name="Rodriguez C.A.D."/>
            <person name="Diaz-Garcia L."/>
            <person name="Herrera K."/>
            <person name="Tarazona N.A."/>
            <person name="Sproer C."/>
            <person name="Overmann J."/>
            <person name="Jimenez D.J."/>
        </authorList>
    </citation>
    <scope>NUCLEOTIDE SEQUENCE</scope>
    <source>
        <strain evidence="10">MAG5</strain>
    </source>
</reference>
<feature type="transmembrane region" description="Helical" evidence="8">
    <location>
        <begin position="271"/>
        <end position="290"/>
    </location>
</feature>
<feature type="domain" description="Major facilitator superfamily (MFS) profile" evidence="9">
    <location>
        <begin position="206"/>
        <end position="400"/>
    </location>
</feature>
<evidence type="ECO:0000256" key="2">
    <source>
        <dbReference type="ARBA" id="ARBA00022448"/>
    </source>
</evidence>
<dbReference type="PANTHER" id="PTHR23522:SF10">
    <property type="entry name" value="3-PHENYLPROPIONIC ACID TRANSPORTER-RELATED"/>
    <property type="match status" value="1"/>
</dbReference>
<dbReference type="GO" id="GO:0030395">
    <property type="term" value="F:lactose binding"/>
    <property type="evidence" value="ECO:0007669"/>
    <property type="project" value="TreeGrafter"/>
</dbReference>
<organism evidence="10 11">
    <name type="scientific">Candidatus Pristimantibacillus lignocellulolyticus</name>
    <dbReference type="NCBI Taxonomy" id="2994561"/>
    <lineage>
        <taxon>Bacteria</taxon>
        <taxon>Bacillati</taxon>
        <taxon>Bacillota</taxon>
        <taxon>Bacilli</taxon>
        <taxon>Bacillales</taxon>
        <taxon>Paenibacillaceae</taxon>
        <taxon>Candidatus Pristimantibacillus</taxon>
    </lineage>
</organism>
<dbReference type="GO" id="GO:0015528">
    <property type="term" value="F:lactose:proton symporter activity"/>
    <property type="evidence" value="ECO:0007669"/>
    <property type="project" value="TreeGrafter"/>
</dbReference>
<feature type="transmembrane region" description="Helical" evidence="8">
    <location>
        <begin position="162"/>
        <end position="182"/>
    </location>
</feature>
<feature type="transmembrane region" description="Helical" evidence="8">
    <location>
        <begin position="134"/>
        <end position="156"/>
    </location>
</feature>
<evidence type="ECO:0000256" key="7">
    <source>
        <dbReference type="ARBA" id="ARBA00023136"/>
    </source>
</evidence>
<dbReference type="AlphaFoldDB" id="A0A9J6ZDW8"/>
<name>A0A9J6ZDW8_9BACL</name>
<dbReference type="InterPro" id="IPR024989">
    <property type="entry name" value="MFS_assoc_dom"/>
</dbReference>
<dbReference type="Proteomes" id="UP001056756">
    <property type="component" value="Chromosome"/>
</dbReference>
<sequence>MAIKPGIRNNIIFSFVQLMYCAATAKSVFTVLYLQQKGLSNTIIGLIISISAVIVIFLQPLWGYISDRFNARIPILIACFTMATIMYCMLLTTEVPIILGVILVSVSFFECAIASILDVWILAHVGKNYGSIRLWGSIGFSGAVLIYSQVVGSGTIASMFPVYIIVSILTLIAFFLLIRYAGSNLPIKEERKKLKFSPKLLISNNRYMLLLCFVFMLFLPNSPASTFLPNLFQATGGSVEMYGWSNSFRAAAEIPAFLFGALLLRRFGHVAMIFFASSLYFMSQLLFALAESPLQVALGQIMQGPAYSLLLLGTLNYVYQLAPKDMQVTAQTLVSAIGMGLAAIVGNYSGGLVIDNFGIKPLYWTGMSIIAAAMLLFLLSFMWGKKNNDHKVSIMNATRE</sequence>
<feature type="transmembrane region" description="Helical" evidence="8">
    <location>
        <begin position="98"/>
        <end position="122"/>
    </location>
</feature>
<dbReference type="SUPFAM" id="SSF103473">
    <property type="entry name" value="MFS general substrate transporter"/>
    <property type="match status" value="1"/>
</dbReference>
<dbReference type="GO" id="GO:0005886">
    <property type="term" value="C:plasma membrane"/>
    <property type="evidence" value="ECO:0007669"/>
    <property type="project" value="UniProtKB-SubCell"/>
</dbReference>
<accession>A0A9J6ZDW8</accession>
<dbReference type="InterPro" id="IPR036259">
    <property type="entry name" value="MFS_trans_sf"/>
</dbReference>
<feature type="transmembrane region" description="Helical" evidence="8">
    <location>
        <begin position="362"/>
        <end position="383"/>
    </location>
</feature>
<evidence type="ECO:0000256" key="5">
    <source>
        <dbReference type="ARBA" id="ARBA00022692"/>
    </source>
</evidence>
<feature type="transmembrane region" description="Helical" evidence="8">
    <location>
        <begin position="241"/>
        <end position="264"/>
    </location>
</feature>
<dbReference type="EMBL" id="CP097899">
    <property type="protein sequence ID" value="URN94223.1"/>
    <property type="molecule type" value="Genomic_DNA"/>
</dbReference>
<keyword evidence="2" id="KW-0813">Transport</keyword>
<evidence type="ECO:0000313" key="11">
    <source>
        <dbReference type="Proteomes" id="UP001056756"/>
    </source>
</evidence>
<feature type="transmembrane region" description="Helical" evidence="8">
    <location>
        <begin position="73"/>
        <end position="92"/>
    </location>
</feature>
<dbReference type="KEGG" id="plig:NAG76_20750"/>
<evidence type="ECO:0000256" key="4">
    <source>
        <dbReference type="ARBA" id="ARBA00022519"/>
    </source>
</evidence>
<feature type="transmembrane region" description="Helical" evidence="8">
    <location>
        <begin position="296"/>
        <end position="318"/>
    </location>
</feature>
<feature type="transmembrane region" description="Helical" evidence="8">
    <location>
        <begin position="203"/>
        <end position="221"/>
    </location>
</feature>
<protein>
    <submittedName>
        <fullName evidence="10">MFS transporter</fullName>
    </submittedName>
</protein>
<keyword evidence="3" id="KW-1003">Cell membrane</keyword>
<feature type="transmembrane region" description="Helical" evidence="8">
    <location>
        <begin position="12"/>
        <end position="33"/>
    </location>
</feature>
<keyword evidence="4" id="KW-0997">Cell inner membrane</keyword>
<evidence type="ECO:0000256" key="3">
    <source>
        <dbReference type="ARBA" id="ARBA00022475"/>
    </source>
</evidence>
<keyword evidence="5 8" id="KW-0812">Transmembrane</keyword>
<dbReference type="Pfam" id="PF12832">
    <property type="entry name" value="MFS_1_like"/>
    <property type="match status" value="1"/>
</dbReference>
<dbReference type="InterPro" id="IPR020846">
    <property type="entry name" value="MFS_dom"/>
</dbReference>
<gene>
    <name evidence="10" type="ORF">NAG76_20750</name>
</gene>
<keyword evidence="6 8" id="KW-1133">Transmembrane helix</keyword>
<proteinExistence type="predicted"/>
<evidence type="ECO:0000256" key="8">
    <source>
        <dbReference type="SAM" id="Phobius"/>
    </source>
</evidence>
<keyword evidence="7 8" id="KW-0472">Membrane</keyword>
<evidence type="ECO:0000256" key="6">
    <source>
        <dbReference type="ARBA" id="ARBA00022989"/>
    </source>
</evidence>
<dbReference type="PROSITE" id="PS50850">
    <property type="entry name" value="MFS"/>
    <property type="match status" value="1"/>
</dbReference>
<comment type="subcellular location">
    <subcellularLocation>
        <location evidence="1">Cell inner membrane</location>
        <topology evidence="1">Multi-pass membrane protein</topology>
    </subcellularLocation>
</comment>
<feature type="transmembrane region" description="Helical" evidence="8">
    <location>
        <begin position="39"/>
        <end position="61"/>
    </location>
</feature>
<feature type="transmembrane region" description="Helical" evidence="8">
    <location>
        <begin position="330"/>
        <end position="350"/>
    </location>
</feature>
<evidence type="ECO:0000259" key="9">
    <source>
        <dbReference type="PROSITE" id="PS50850"/>
    </source>
</evidence>